<feature type="domain" description="Response regulatory" evidence="8">
    <location>
        <begin position="1"/>
        <end position="114"/>
    </location>
</feature>
<dbReference type="CDD" id="cd17536">
    <property type="entry name" value="REC_YesN-like"/>
    <property type="match status" value="1"/>
</dbReference>
<dbReference type="PROSITE" id="PS01124">
    <property type="entry name" value="HTH_ARAC_FAMILY_2"/>
    <property type="match status" value="1"/>
</dbReference>
<dbReference type="SUPFAM" id="SSF46689">
    <property type="entry name" value="Homeodomain-like"/>
    <property type="match status" value="2"/>
</dbReference>
<dbReference type="EMBL" id="CP063304">
    <property type="protein sequence ID" value="QOV18742.1"/>
    <property type="molecule type" value="Genomic_DNA"/>
</dbReference>
<dbReference type="KEGG" id="bliq:INP51_12115"/>
<accession>A0A7M2RH93</accession>
<feature type="domain" description="HTH araC/xylS-type" evidence="7">
    <location>
        <begin position="142"/>
        <end position="240"/>
    </location>
</feature>
<dbReference type="PROSITE" id="PS00041">
    <property type="entry name" value="HTH_ARAC_FAMILY_1"/>
    <property type="match status" value="1"/>
</dbReference>
<dbReference type="SMART" id="SM00342">
    <property type="entry name" value="HTH_ARAC"/>
    <property type="match status" value="1"/>
</dbReference>
<protein>
    <recommendedName>
        <fullName evidence="1">Stage 0 sporulation protein A homolog</fullName>
    </recommendedName>
</protein>
<evidence type="ECO:0000256" key="6">
    <source>
        <dbReference type="PROSITE-ProRule" id="PRU00169"/>
    </source>
</evidence>
<evidence type="ECO:0000313" key="10">
    <source>
        <dbReference type="Proteomes" id="UP000593601"/>
    </source>
</evidence>
<dbReference type="Gene3D" id="3.40.50.2300">
    <property type="match status" value="1"/>
</dbReference>
<feature type="modified residue" description="4-aspartylphosphate" evidence="6">
    <location>
        <position position="49"/>
    </location>
</feature>
<dbReference type="InterPro" id="IPR018060">
    <property type="entry name" value="HTH_AraC"/>
</dbReference>
<dbReference type="SMART" id="SM00448">
    <property type="entry name" value="REC"/>
    <property type="match status" value="1"/>
</dbReference>
<dbReference type="Gene3D" id="1.10.10.60">
    <property type="entry name" value="Homeodomain-like"/>
    <property type="match status" value="2"/>
</dbReference>
<evidence type="ECO:0000256" key="2">
    <source>
        <dbReference type="ARBA" id="ARBA00023015"/>
    </source>
</evidence>
<keyword evidence="2" id="KW-0805">Transcription regulation</keyword>
<sequence length="245" mass="28193">MDDEVRIVQNLKQIMDDAFDDGIEIRTATSGPECLRIFWEWKFDLLITDIRMPGIDGIELVKGIRESNETLKIIVISAYEDFEYARTLLPFGIVDYLVKPIGVDRILHLVNKIMQDSYEVRVRPSNASDDAAEKYNIKTIISDAKLYIQQNKYISISLVDVAEDLHVSKSYLSATFKQETGENITNYINDIKLKEAKKLLLKTDSTINEISEKLGYNTPKYFIERFSKSTGITPAKYRNLLHKKI</sequence>
<evidence type="ECO:0000256" key="4">
    <source>
        <dbReference type="ARBA" id="ARBA00023163"/>
    </source>
</evidence>
<keyword evidence="4" id="KW-0804">Transcription</keyword>
<reference evidence="9 10" key="1">
    <citation type="submission" date="2020-10" db="EMBL/GenBank/DDBJ databases">
        <title>Blautia liquoris sp.nov., isolated from the mud in a fermentation cellar used for the production of Chinese strong-flavoured liquor.</title>
        <authorList>
            <person name="Lu L."/>
        </authorList>
    </citation>
    <scope>NUCLEOTIDE SEQUENCE [LARGE SCALE GENOMIC DNA]</scope>
    <source>
        <strain evidence="9 10">LZLJ-3</strain>
    </source>
</reference>
<proteinExistence type="predicted"/>
<organism evidence="9 10">
    <name type="scientific">Blautia liquoris</name>
    <dbReference type="NCBI Taxonomy" id="2779518"/>
    <lineage>
        <taxon>Bacteria</taxon>
        <taxon>Bacillati</taxon>
        <taxon>Bacillota</taxon>
        <taxon>Clostridia</taxon>
        <taxon>Lachnospirales</taxon>
        <taxon>Lachnospiraceae</taxon>
        <taxon>Blautia</taxon>
    </lineage>
</organism>
<dbReference type="InterPro" id="IPR011006">
    <property type="entry name" value="CheY-like_superfamily"/>
</dbReference>
<evidence type="ECO:0000256" key="3">
    <source>
        <dbReference type="ARBA" id="ARBA00023125"/>
    </source>
</evidence>
<dbReference type="PROSITE" id="PS50110">
    <property type="entry name" value="RESPONSE_REGULATORY"/>
    <property type="match status" value="1"/>
</dbReference>
<keyword evidence="3" id="KW-0238">DNA-binding</keyword>
<dbReference type="Proteomes" id="UP000593601">
    <property type="component" value="Chromosome"/>
</dbReference>
<evidence type="ECO:0000259" key="8">
    <source>
        <dbReference type="PROSITE" id="PS50110"/>
    </source>
</evidence>
<dbReference type="Pfam" id="PF00072">
    <property type="entry name" value="Response_reg"/>
    <property type="match status" value="1"/>
</dbReference>
<keyword evidence="6" id="KW-0597">Phosphoprotein</keyword>
<dbReference type="InterPro" id="IPR009057">
    <property type="entry name" value="Homeodomain-like_sf"/>
</dbReference>
<dbReference type="PRINTS" id="PR00032">
    <property type="entry name" value="HTHARAC"/>
</dbReference>
<evidence type="ECO:0000256" key="1">
    <source>
        <dbReference type="ARBA" id="ARBA00018672"/>
    </source>
</evidence>
<dbReference type="GO" id="GO:0003700">
    <property type="term" value="F:DNA-binding transcription factor activity"/>
    <property type="evidence" value="ECO:0007669"/>
    <property type="project" value="InterPro"/>
</dbReference>
<dbReference type="PANTHER" id="PTHR43280:SF28">
    <property type="entry name" value="HTH-TYPE TRANSCRIPTIONAL ACTIVATOR RHAS"/>
    <property type="match status" value="1"/>
</dbReference>
<name>A0A7M2RH93_9FIRM</name>
<comment type="function">
    <text evidence="5">May play the central regulatory role in sporulation. It may be an element of the effector pathway responsible for the activation of sporulation genes in response to nutritional stress. Spo0A may act in concert with spo0H (a sigma factor) to control the expression of some genes that are critical to the sporulation process.</text>
</comment>
<dbReference type="InterPro" id="IPR001789">
    <property type="entry name" value="Sig_transdc_resp-reg_receiver"/>
</dbReference>
<evidence type="ECO:0000256" key="5">
    <source>
        <dbReference type="ARBA" id="ARBA00024867"/>
    </source>
</evidence>
<dbReference type="InterPro" id="IPR018062">
    <property type="entry name" value="HTH_AraC-typ_CS"/>
</dbReference>
<dbReference type="Pfam" id="PF12833">
    <property type="entry name" value="HTH_18"/>
    <property type="match status" value="1"/>
</dbReference>
<gene>
    <name evidence="9" type="ORF">INP51_12115</name>
</gene>
<dbReference type="RefSeq" id="WP_193735104.1">
    <property type="nucleotide sequence ID" value="NZ_CP063304.1"/>
</dbReference>
<dbReference type="SUPFAM" id="SSF52172">
    <property type="entry name" value="CheY-like"/>
    <property type="match status" value="1"/>
</dbReference>
<dbReference type="AlphaFoldDB" id="A0A7M2RH93"/>
<dbReference type="InterPro" id="IPR020449">
    <property type="entry name" value="Tscrpt_reg_AraC-type_HTH"/>
</dbReference>
<keyword evidence="10" id="KW-1185">Reference proteome</keyword>
<dbReference type="GO" id="GO:0000160">
    <property type="term" value="P:phosphorelay signal transduction system"/>
    <property type="evidence" value="ECO:0007669"/>
    <property type="project" value="InterPro"/>
</dbReference>
<evidence type="ECO:0000259" key="7">
    <source>
        <dbReference type="PROSITE" id="PS01124"/>
    </source>
</evidence>
<dbReference type="PANTHER" id="PTHR43280">
    <property type="entry name" value="ARAC-FAMILY TRANSCRIPTIONAL REGULATOR"/>
    <property type="match status" value="1"/>
</dbReference>
<dbReference type="GO" id="GO:0043565">
    <property type="term" value="F:sequence-specific DNA binding"/>
    <property type="evidence" value="ECO:0007669"/>
    <property type="project" value="InterPro"/>
</dbReference>
<evidence type="ECO:0000313" key="9">
    <source>
        <dbReference type="EMBL" id="QOV18742.1"/>
    </source>
</evidence>